<dbReference type="PANTHER" id="PTHR33861">
    <property type="entry name" value="PROTEIN CBG18333"/>
    <property type="match status" value="1"/>
</dbReference>
<gene>
    <name evidence="3" type="primary">LOC107111957</name>
</gene>
<evidence type="ECO:0000256" key="1">
    <source>
        <dbReference type="SAM" id="MobiDB-lite"/>
    </source>
</evidence>
<dbReference type="GeneID" id="107111957"/>
<proteinExistence type="predicted"/>
<name>A0ABM1K454_GEKJA</name>
<protein>
    <submittedName>
        <fullName evidence="3">Uncharacterized protein C17orf104 homolog</fullName>
    </submittedName>
</protein>
<evidence type="ECO:0000313" key="3">
    <source>
        <dbReference type="RefSeq" id="XP_015268491.1"/>
    </source>
</evidence>
<evidence type="ECO:0000313" key="2">
    <source>
        <dbReference type="Proteomes" id="UP000694871"/>
    </source>
</evidence>
<dbReference type="InterPro" id="IPR027963">
    <property type="entry name" value="MEIOC"/>
</dbReference>
<keyword evidence="2" id="KW-1185">Reference proteome</keyword>
<dbReference type="Pfam" id="PF15189">
    <property type="entry name" value="MEIOC"/>
    <property type="match status" value="1"/>
</dbReference>
<sequence>MGRLCGVPVHTNIAVTLAHHSEAIRATQARRKDEIVNAINPQRQGASRYNSEKDVLALAAAIKDLAFSTRKTRTALWCALQMTLPKTSAKEAEVERVLRELCPAVGPSQGKTRAEHEDKENKRENHAEPQQVLR</sequence>
<accession>A0ABM1K454</accession>
<dbReference type="Proteomes" id="UP000694871">
    <property type="component" value="Unplaced"/>
</dbReference>
<feature type="region of interest" description="Disordered" evidence="1">
    <location>
        <begin position="103"/>
        <end position="134"/>
    </location>
</feature>
<dbReference type="PANTHER" id="PTHR33861:SF4">
    <property type="entry name" value="MEIOSIS-SPECIFIC COILED-COIL DOMAIN-CONTAINING PROTEIN MEIOC"/>
    <property type="match status" value="1"/>
</dbReference>
<organism evidence="2 3">
    <name type="scientific">Gekko japonicus</name>
    <name type="common">Schlegel's Japanese gecko</name>
    <dbReference type="NCBI Taxonomy" id="146911"/>
    <lineage>
        <taxon>Eukaryota</taxon>
        <taxon>Metazoa</taxon>
        <taxon>Chordata</taxon>
        <taxon>Craniata</taxon>
        <taxon>Vertebrata</taxon>
        <taxon>Euteleostomi</taxon>
        <taxon>Lepidosauria</taxon>
        <taxon>Squamata</taxon>
        <taxon>Bifurcata</taxon>
        <taxon>Gekkota</taxon>
        <taxon>Gekkonidae</taxon>
        <taxon>Gekkoninae</taxon>
        <taxon>Gekko</taxon>
    </lineage>
</organism>
<reference evidence="3" key="1">
    <citation type="submission" date="2025-08" db="UniProtKB">
        <authorList>
            <consortium name="RefSeq"/>
        </authorList>
    </citation>
    <scope>IDENTIFICATION</scope>
</reference>
<feature type="compositionally biased region" description="Basic and acidic residues" evidence="1">
    <location>
        <begin position="112"/>
        <end position="127"/>
    </location>
</feature>
<dbReference type="RefSeq" id="XP_015268491.1">
    <property type="nucleotide sequence ID" value="XM_015413005.1"/>
</dbReference>